<dbReference type="GO" id="GO:0005576">
    <property type="term" value="C:extracellular region"/>
    <property type="evidence" value="ECO:0007669"/>
    <property type="project" value="UniProtKB-SubCell"/>
</dbReference>
<dbReference type="VEuPathDB" id="FungiDB:EYZ11_011798"/>
<dbReference type="AlphaFoldDB" id="A0A5M9MLT9"/>
<proteinExistence type="inferred from homology"/>
<comment type="similarity">
    <text evidence="4 10">Belongs to the glycosyl hydrolase 5 (cellulase A) family.</text>
</comment>
<evidence type="ECO:0000256" key="5">
    <source>
        <dbReference type="ARBA" id="ARBA00012706"/>
    </source>
</evidence>
<evidence type="ECO:0000256" key="11">
    <source>
        <dbReference type="SAM" id="SignalP"/>
    </source>
</evidence>
<dbReference type="InterPro" id="IPR017853">
    <property type="entry name" value="GH"/>
</dbReference>
<evidence type="ECO:0000313" key="13">
    <source>
        <dbReference type="EMBL" id="KAA8645419.1"/>
    </source>
</evidence>
<feature type="chain" id="PRO_5024274506" description="mannan endo-1,4-beta-mannosidase" evidence="11">
    <location>
        <begin position="22"/>
        <end position="381"/>
    </location>
</feature>
<sequence>MKFARFLVTMTGLVSVQLAVALQSPSCTMSSTPIPSATPGSFATTSGLQFVISGKTGYFAGSNAYWIGFLANNDDVDLVFTHVKEAGLKILRVWGFNDVNEKPQKGTVWYQLHADGKSTINTGADGLERLDYVVSSAEKHDIKLIINFVNYWSDYGGMNAYVKAYGGSDSSDFYTSEKMQQAYRAYIKAVVSRYSDSAAVFAWEVANEPRCKGCNTTVLYDWIESTSKYIKSLDAQHMVCIGDEGFGLNIQSDGRYPYQYSEGSDFEKNLAIPTIDFGTFHLYPDSCEAAGKPCLFEEYGTTSNHCGIEKPWQQTALNTAGVSADLYWQYGDQLSSGPSPNDGHTIYYGSDDFQCLVRDHVKELGRKSNRVSAGRSQEGLN</sequence>
<evidence type="ECO:0000256" key="8">
    <source>
        <dbReference type="ARBA" id="ARBA00022801"/>
    </source>
</evidence>
<keyword evidence="8 10" id="KW-0378">Hydrolase</keyword>
<dbReference type="EC" id="3.2.1.78" evidence="5"/>
<dbReference type="GO" id="GO:0046355">
    <property type="term" value="P:mannan catabolic process"/>
    <property type="evidence" value="ECO:0007669"/>
    <property type="project" value="UniProtKB-ARBA"/>
</dbReference>
<evidence type="ECO:0000259" key="12">
    <source>
        <dbReference type="Pfam" id="PF00150"/>
    </source>
</evidence>
<dbReference type="EMBL" id="QUQM01000007">
    <property type="protein sequence ID" value="KAA8645419.1"/>
    <property type="molecule type" value="Genomic_DNA"/>
</dbReference>
<evidence type="ECO:0000313" key="14">
    <source>
        <dbReference type="Proteomes" id="UP000324241"/>
    </source>
</evidence>
<feature type="signal peptide" evidence="11">
    <location>
        <begin position="1"/>
        <end position="21"/>
    </location>
</feature>
<evidence type="ECO:0000256" key="3">
    <source>
        <dbReference type="ARBA" id="ARBA00004613"/>
    </source>
</evidence>
<dbReference type="PANTHER" id="PTHR31451">
    <property type="match status" value="1"/>
</dbReference>
<dbReference type="OrthoDB" id="406631at2759"/>
<keyword evidence="9 10" id="KW-0326">Glycosidase</keyword>
<evidence type="ECO:0000256" key="1">
    <source>
        <dbReference type="ARBA" id="ARBA00001678"/>
    </source>
</evidence>
<evidence type="ECO:0000256" key="2">
    <source>
        <dbReference type="ARBA" id="ARBA00002993"/>
    </source>
</evidence>
<protein>
    <recommendedName>
        <fullName evidence="5">mannan endo-1,4-beta-mannosidase</fullName>
        <ecNumber evidence="5">3.2.1.78</ecNumber>
    </recommendedName>
</protein>
<dbReference type="SUPFAM" id="SSF51445">
    <property type="entry name" value="(Trans)glycosidases"/>
    <property type="match status" value="1"/>
</dbReference>
<dbReference type="Proteomes" id="UP000324241">
    <property type="component" value="Unassembled WGS sequence"/>
</dbReference>
<dbReference type="GO" id="GO:0016985">
    <property type="term" value="F:mannan endo-1,4-beta-mannosidase activity"/>
    <property type="evidence" value="ECO:0007669"/>
    <property type="project" value="UniProtKB-EC"/>
</dbReference>
<dbReference type="GeneID" id="54329540"/>
<dbReference type="Pfam" id="PF00150">
    <property type="entry name" value="Cellulase"/>
    <property type="match status" value="1"/>
</dbReference>
<feature type="domain" description="Glycoside hydrolase family 5" evidence="12">
    <location>
        <begin position="75"/>
        <end position="305"/>
    </location>
</feature>
<dbReference type="InterPro" id="IPR045053">
    <property type="entry name" value="MAN-like"/>
</dbReference>
<evidence type="ECO:0000256" key="4">
    <source>
        <dbReference type="ARBA" id="ARBA00005641"/>
    </source>
</evidence>
<comment type="function">
    <text evidence="2">Endo-1,4-mannanase, a crucial enzyme for depolymerization of seed galactomannans and wood galactoglucomannans.</text>
</comment>
<evidence type="ECO:0000256" key="7">
    <source>
        <dbReference type="ARBA" id="ARBA00022729"/>
    </source>
</evidence>
<evidence type="ECO:0000256" key="9">
    <source>
        <dbReference type="ARBA" id="ARBA00023295"/>
    </source>
</evidence>
<keyword evidence="6" id="KW-0964">Secreted</keyword>
<keyword evidence="7 11" id="KW-0732">Signal</keyword>
<gene>
    <name evidence="13" type="ORF">ATNIH1004_006838</name>
</gene>
<name>A0A5M9MLT9_9EURO</name>
<dbReference type="RefSeq" id="XP_033424780.1">
    <property type="nucleotide sequence ID" value="XM_033571465.1"/>
</dbReference>
<organism evidence="13 14">
    <name type="scientific">Aspergillus tanneri</name>
    <dbReference type="NCBI Taxonomy" id="1220188"/>
    <lineage>
        <taxon>Eukaryota</taxon>
        <taxon>Fungi</taxon>
        <taxon>Dikarya</taxon>
        <taxon>Ascomycota</taxon>
        <taxon>Pezizomycotina</taxon>
        <taxon>Eurotiomycetes</taxon>
        <taxon>Eurotiomycetidae</taxon>
        <taxon>Eurotiales</taxon>
        <taxon>Aspergillaceae</taxon>
        <taxon>Aspergillus</taxon>
        <taxon>Aspergillus subgen. Circumdati</taxon>
    </lineage>
</organism>
<dbReference type="Gene3D" id="3.20.20.80">
    <property type="entry name" value="Glycosidases"/>
    <property type="match status" value="1"/>
</dbReference>
<evidence type="ECO:0000256" key="10">
    <source>
        <dbReference type="RuleBase" id="RU361153"/>
    </source>
</evidence>
<accession>A0A5M9MLT9</accession>
<dbReference type="InterPro" id="IPR001547">
    <property type="entry name" value="Glyco_hydro_5"/>
</dbReference>
<comment type="caution">
    <text evidence="13">The sequence shown here is derived from an EMBL/GenBank/DDBJ whole genome shotgun (WGS) entry which is preliminary data.</text>
</comment>
<comment type="subcellular location">
    <subcellularLocation>
        <location evidence="3">Secreted</location>
    </subcellularLocation>
</comment>
<reference evidence="13 14" key="1">
    <citation type="submission" date="2019-08" db="EMBL/GenBank/DDBJ databases">
        <title>The genome sequence of a newly discovered highly antifungal drug resistant Aspergillus species, Aspergillus tanneri NIH 1004.</title>
        <authorList>
            <person name="Mounaud S."/>
            <person name="Singh I."/>
            <person name="Joardar V."/>
            <person name="Pakala S."/>
            <person name="Pakala S."/>
            <person name="Venepally P."/>
            <person name="Chung J.K."/>
            <person name="Losada L."/>
            <person name="Nierman W.C."/>
        </authorList>
    </citation>
    <scope>NUCLEOTIDE SEQUENCE [LARGE SCALE GENOMIC DNA]</scope>
    <source>
        <strain evidence="13 14">NIH1004</strain>
    </source>
</reference>
<evidence type="ECO:0000256" key="6">
    <source>
        <dbReference type="ARBA" id="ARBA00022525"/>
    </source>
</evidence>
<comment type="catalytic activity">
    <reaction evidence="1">
        <text>Random hydrolysis of (1-&gt;4)-beta-D-mannosidic linkages in mannans, galactomannans and glucomannans.</text>
        <dbReference type="EC" id="3.2.1.78"/>
    </reaction>
</comment>
<dbReference type="PANTHER" id="PTHR31451:SF39">
    <property type="entry name" value="MANNAN ENDO-1,4-BETA-MANNOSIDASE 1"/>
    <property type="match status" value="1"/>
</dbReference>